<dbReference type="Proteomes" id="UP000692954">
    <property type="component" value="Unassembled WGS sequence"/>
</dbReference>
<dbReference type="EMBL" id="CAJJDN010000130">
    <property type="protein sequence ID" value="CAD8121149.1"/>
    <property type="molecule type" value="Genomic_DNA"/>
</dbReference>
<keyword evidence="2" id="KW-1185">Reference proteome</keyword>
<organism evidence="1 2">
    <name type="scientific">Paramecium sonneborni</name>
    <dbReference type="NCBI Taxonomy" id="65129"/>
    <lineage>
        <taxon>Eukaryota</taxon>
        <taxon>Sar</taxon>
        <taxon>Alveolata</taxon>
        <taxon>Ciliophora</taxon>
        <taxon>Intramacronucleata</taxon>
        <taxon>Oligohymenophorea</taxon>
        <taxon>Peniculida</taxon>
        <taxon>Parameciidae</taxon>
        <taxon>Paramecium</taxon>
    </lineage>
</organism>
<evidence type="ECO:0000313" key="1">
    <source>
        <dbReference type="EMBL" id="CAD8121149.1"/>
    </source>
</evidence>
<gene>
    <name evidence="1" type="ORF">PSON_ATCC_30995.1.T1300077</name>
</gene>
<evidence type="ECO:0000313" key="2">
    <source>
        <dbReference type="Proteomes" id="UP000692954"/>
    </source>
</evidence>
<protein>
    <submittedName>
        <fullName evidence="1">Uncharacterized protein</fullName>
    </submittedName>
</protein>
<dbReference type="OrthoDB" id="309657at2759"/>
<sequence>MIKISVQMEQLKTSQNIEVFPHQKGSNIIQQLFNKLDFDQEIRQIVQSNLFVENVQVDIDKTIEALDINNYSKVEVKLSKKIIIECDHEFLGTIRYETDAFASVNIFKNYLIREIIKINSCEIVIINQQNGNQLDRDSWGKFGIFKNVKIRLIITKIQKIVFNQTNYEMKIDLFQPIAKIIKQFKNTQQLNEECLIFKTNSGPINPDEFYKQLNIPDIPWVAEITEDFVYKLSFEQQGIKEITVRKDLEIFEVLRLIRTIFKIEKTIPIKLEYKLNGYNLDINNTVKQEYIPSYSQLNIIKEPSDNKINIQLLNRQTQNKQIKRMPINSTLADLDQLINHDKNTQIISYYIDESLKDRKFNLRQLDLQSESIIKYEIESKQESIIQNEKSQKIQEIELHEPSDDFTQIRINFENRQTNKSKQILISCKATVIDGLREVLKTEALKKTEYYIVQFNNQIIDINSRFDVLQIVQDSTLVYYTEYVIFQASVEKKVLEIVVDQNQSISLIEDQFRKQHKIDQSLTLQQINQQNKKETLKQFLIINQNFKFEFKKTIEPPVAVIKSIEFSILIKELNQNAQFHINQDDTCIGMCETIKRRFALAKNQVLKLFVGDRLINENESVLQIKNYINQSQKQLIVDWQYTLDLQLESNYGDKKIIQVQLEETLQHALQAQMIIGDKFTYKSQLLDANRKIKDLPVENNGLIKYQLNFIIVNFENNRTGLQQQLQVQQEETLEELAKRLEVKINAFYHKNQNLDFSTKIRSIQLAANEYIKYDEQEDLHEPSENFSNRIQIRSDQKYVIVLIGQRKLKYQIDQNIRIGSIKKTVYNQIIAGYGLDISKYVLKHQDKQLIDENLIASELDRSPIELQFELLVGESQ</sequence>
<comment type="caution">
    <text evidence="1">The sequence shown here is derived from an EMBL/GenBank/DDBJ whole genome shotgun (WGS) entry which is preliminary data.</text>
</comment>
<reference evidence="1" key="1">
    <citation type="submission" date="2021-01" db="EMBL/GenBank/DDBJ databases">
        <authorList>
            <consortium name="Genoscope - CEA"/>
            <person name="William W."/>
        </authorList>
    </citation>
    <scope>NUCLEOTIDE SEQUENCE</scope>
</reference>
<accession>A0A8S1R0D1</accession>
<name>A0A8S1R0D1_9CILI</name>
<proteinExistence type="predicted"/>
<dbReference type="AlphaFoldDB" id="A0A8S1R0D1"/>